<name>A0A0A9ED62_ARUDO</name>
<protein>
    <submittedName>
        <fullName evidence="2">Uncharacterized protein</fullName>
    </submittedName>
</protein>
<accession>A0A0A9ED62</accession>
<sequence>MMARRRWPRPPGEEGSMPRPPGEEGSVPPPARSGEEGSVAGVFFAWCGV</sequence>
<dbReference type="AlphaFoldDB" id="A0A0A9ED62"/>
<dbReference type="EMBL" id="GBRH01199231">
    <property type="protein sequence ID" value="JAD98664.1"/>
    <property type="molecule type" value="Transcribed_RNA"/>
</dbReference>
<evidence type="ECO:0000313" key="2">
    <source>
        <dbReference type="EMBL" id="JAD98664.1"/>
    </source>
</evidence>
<reference evidence="2" key="1">
    <citation type="submission" date="2014-09" db="EMBL/GenBank/DDBJ databases">
        <authorList>
            <person name="Magalhaes I.L.F."/>
            <person name="Oliveira U."/>
            <person name="Santos F.R."/>
            <person name="Vidigal T.H.D.A."/>
            <person name="Brescovit A.D."/>
            <person name="Santos A.J."/>
        </authorList>
    </citation>
    <scope>NUCLEOTIDE SEQUENCE</scope>
    <source>
        <tissue evidence="2">Shoot tissue taken approximately 20 cm above the soil surface</tissue>
    </source>
</reference>
<evidence type="ECO:0000256" key="1">
    <source>
        <dbReference type="SAM" id="MobiDB-lite"/>
    </source>
</evidence>
<organism evidence="2">
    <name type="scientific">Arundo donax</name>
    <name type="common">Giant reed</name>
    <name type="synonym">Donax arundinaceus</name>
    <dbReference type="NCBI Taxonomy" id="35708"/>
    <lineage>
        <taxon>Eukaryota</taxon>
        <taxon>Viridiplantae</taxon>
        <taxon>Streptophyta</taxon>
        <taxon>Embryophyta</taxon>
        <taxon>Tracheophyta</taxon>
        <taxon>Spermatophyta</taxon>
        <taxon>Magnoliopsida</taxon>
        <taxon>Liliopsida</taxon>
        <taxon>Poales</taxon>
        <taxon>Poaceae</taxon>
        <taxon>PACMAD clade</taxon>
        <taxon>Arundinoideae</taxon>
        <taxon>Arundineae</taxon>
        <taxon>Arundo</taxon>
    </lineage>
</organism>
<proteinExistence type="predicted"/>
<feature type="region of interest" description="Disordered" evidence="1">
    <location>
        <begin position="1"/>
        <end position="37"/>
    </location>
</feature>
<reference evidence="2" key="2">
    <citation type="journal article" date="2015" name="Data Brief">
        <title>Shoot transcriptome of the giant reed, Arundo donax.</title>
        <authorList>
            <person name="Barrero R.A."/>
            <person name="Guerrero F.D."/>
            <person name="Moolhuijzen P."/>
            <person name="Goolsby J.A."/>
            <person name="Tidwell J."/>
            <person name="Bellgard S.E."/>
            <person name="Bellgard M.I."/>
        </authorList>
    </citation>
    <scope>NUCLEOTIDE SEQUENCE</scope>
    <source>
        <tissue evidence="2">Shoot tissue taken approximately 20 cm above the soil surface</tissue>
    </source>
</reference>